<sequence>MRRSIVITVVLLVLAFLLVGGPSLLVSLSADQTAPATTTQTETKPTPKLVSLEDSESRFWQYLSAREGFKRTSPINVVVRGDTDDVERVLTDADDGDWSEINESEEEALPDTYSLTGGNESDNETEPTSGTESDNETEPTDDNESDSEIEAIDEGGTEPVPNNSSTNATDDAPPDEPQGPAPNLDWGQADGGTRYAYVDPGPNESGYWTTETRQLEDGDYYGQRYHIRLYESPNEDDDWVIMQTHSEHFDWFTLRHRVHGSQDAQTKVENDFMEHPRVDVQEDVHRMYLDNRNSADADGWATVVELAGLVVVPTIVGARTRRRHTSGPTETGESASERVAQGTAAAIDDHLTDVDRRRLAAAYARLEAGHVLLVFTILALYLGVRMGGLALERQAGFLTPHQIAALLYPVIGIGIPAATYLLARGLTRRLDAAVVAAGSLAVAIWLDYSLLGVDTLPVDVVLQRMLVVVALGLIAAGAAKRATRRSKFNDMLLVGTVMWVLVLVGTLFGYV</sequence>
<dbReference type="OrthoDB" id="343201at2157"/>
<feature type="compositionally biased region" description="Acidic residues" evidence="1">
    <location>
        <begin position="133"/>
        <end position="156"/>
    </location>
</feature>
<feature type="compositionally biased region" description="Polar residues" evidence="1">
    <location>
        <begin position="160"/>
        <end position="169"/>
    </location>
</feature>
<evidence type="ECO:0000313" key="3">
    <source>
        <dbReference type="EMBL" id="PCR91950.1"/>
    </source>
</evidence>
<keyword evidence="2" id="KW-0812">Transmembrane</keyword>
<reference evidence="3 4" key="1">
    <citation type="submission" date="2017-09" db="EMBL/GenBank/DDBJ databases">
        <title>Genome sequences of Natrinema ejinorence JCM 13890T.</title>
        <authorList>
            <person name="Roh S.W."/>
            <person name="Kim Y.B."/>
            <person name="Kim J.Y."/>
        </authorList>
    </citation>
    <scope>NUCLEOTIDE SEQUENCE [LARGE SCALE GENOMIC DNA]</scope>
    <source>
        <strain evidence="3 4">JCM 13890</strain>
    </source>
</reference>
<organism evidence="3 4">
    <name type="scientific">Natrinema ejinorense</name>
    <dbReference type="NCBI Taxonomy" id="373386"/>
    <lineage>
        <taxon>Archaea</taxon>
        <taxon>Methanobacteriati</taxon>
        <taxon>Methanobacteriota</taxon>
        <taxon>Stenosarchaea group</taxon>
        <taxon>Halobacteria</taxon>
        <taxon>Halobacteriales</taxon>
        <taxon>Natrialbaceae</taxon>
        <taxon>Natrinema</taxon>
    </lineage>
</organism>
<proteinExistence type="predicted"/>
<dbReference type="Proteomes" id="UP000219689">
    <property type="component" value="Unassembled WGS sequence"/>
</dbReference>
<name>A0A2A5QYN1_9EURY</name>
<evidence type="ECO:0000313" key="4">
    <source>
        <dbReference type="Proteomes" id="UP000219689"/>
    </source>
</evidence>
<dbReference type="EMBL" id="NXNI01000001">
    <property type="protein sequence ID" value="PCR91950.1"/>
    <property type="molecule type" value="Genomic_DNA"/>
</dbReference>
<feature type="transmembrane region" description="Helical" evidence="2">
    <location>
        <begin position="460"/>
        <end position="479"/>
    </location>
</feature>
<keyword evidence="2" id="KW-1133">Transmembrane helix</keyword>
<feature type="region of interest" description="Disordered" evidence="1">
    <location>
        <begin position="90"/>
        <end position="211"/>
    </location>
</feature>
<keyword evidence="4" id="KW-1185">Reference proteome</keyword>
<feature type="compositionally biased region" description="Polar residues" evidence="1">
    <location>
        <begin position="113"/>
        <end position="132"/>
    </location>
</feature>
<comment type="caution">
    <text evidence="3">The sequence shown here is derived from an EMBL/GenBank/DDBJ whole genome shotgun (WGS) entry which is preliminary data.</text>
</comment>
<feature type="transmembrane region" description="Helical" evidence="2">
    <location>
        <begin position="430"/>
        <end position="448"/>
    </location>
</feature>
<dbReference type="AlphaFoldDB" id="A0A2A5QYN1"/>
<protein>
    <submittedName>
        <fullName evidence="3">Uncharacterized protein</fullName>
    </submittedName>
</protein>
<evidence type="ECO:0000256" key="2">
    <source>
        <dbReference type="SAM" id="Phobius"/>
    </source>
</evidence>
<dbReference type="RefSeq" id="WP_097380882.1">
    <property type="nucleotide sequence ID" value="NZ_NXNI01000001.1"/>
</dbReference>
<accession>A0A2A5QYN1</accession>
<feature type="transmembrane region" description="Helical" evidence="2">
    <location>
        <begin position="366"/>
        <end position="383"/>
    </location>
</feature>
<feature type="transmembrane region" description="Helical" evidence="2">
    <location>
        <begin position="491"/>
        <end position="510"/>
    </location>
</feature>
<feature type="compositionally biased region" description="Acidic residues" evidence="1">
    <location>
        <begin position="92"/>
        <end position="109"/>
    </location>
</feature>
<feature type="transmembrane region" description="Helical" evidence="2">
    <location>
        <begin position="403"/>
        <end position="423"/>
    </location>
</feature>
<keyword evidence="2" id="KW-0472">Membrane</keyword>
<evidence type="ECO:0000256" key="1">
    <source>
        <dbReference type="SAM" id="MobiDB-lite"/>
    </source>
</evidence>
<gene>
    <name evidence="3" type="ORF">CP557_16330</name>
</gene>